<sequence>METMKRELLFILWLNLLMLLRSSESAVPQHEVVAVNSILTTMGATNWSFNGDTCNLDLISEVPKLSQEANASTGCDCSTTNNSDCHVVRMYNTLVLLCSAAMH</sequence>
<accession>A0ACB9D8D6</accession>
<reference evidence="2" key="1">
    <citation type="journal article" date="2022" name="Mol. Ecol. Resour.">
        <title>The genomes of chicory, endive, great burdock and yacon provide insights into Asteraceae palaeo-polyploidization history and plant inulin production.</title>
        <authorList>
            <person name="Fan W."/>
            <person name="Wang S."/>
            <person name="Wang H."/>
            <person name="Wang A."/>
            <person name="Jiang F."/>
            <person name="Liu H."/>
            <person name="Zhao H."/>
            <person name="Xu D."/>
            <person name="Zhang Y."/>
        </authorList>
    </citation>
    <scope>NUCLEOTIDE SEQUENCE [LARGE SCALE GENOMIC DNA]</scope>
    <source>
        <strain evidence="2">cv. Yunnan</strain>
    </source>
</reference>
<evidence type="ECO:0000313" key="2">
    <source>
        <dbReference type="Proteomes" id="UP001056120"/>
    </source>
</evidence>
<reference evidence="1 2" key="2">
    <citation type="journal article" date="2022" name="Mol. Ecol. Resour.">
        <title>The genomes of chicory, endive, great burdock and yacon provide insights into Asteraceae paleo-polyploidization history and plant inulin production.</title>
        <authorList>
            <person name="Fan W."/>
            <person name="Wang S."/>
            <person name="Wang H."/>
            <person name="Wang A."/>
            <person name="Jiang F."/>
            <person name="Liu H."/>
            <person name="Zhao H."/>
            <person name="Xu D."/>
            <person name="Zhang Y."/>
        </authorList>
    </citation>
    <scope>NUCLEOTIDE SEQUENCE [LARGE SCALE GENOMIC DNA]</scope>
    <source>
        <strain evidence="2">cv. Yunnan</strain>
        <tissue evidence="1">Leaves</tissue>
    </source>
</reference>
<dbReference type="Proteomes" id="UP001056120">
    <property type="component" value="Linkage Group LG20"/>
</dbReference>
<dbReference type="EMBL" id="CM042037">
    <property type="protein sequence ID" value="KAI3742837.1"/>
    <property type="molecule type" value="Genomic_DNA"/>
</dbReference>
<proteinExistence type="predicted"/>
<protein>
    <submittedName>
        <fullName evidence="1">Uncharacterized protein</fullName>
    </submittedName>
</protein>
<organism evidence="1 2">
    <name type="scientific">Smallanthus sonchifolius</name>
    <dbReference type="NCBI Taxonomy" id="185202"/>
    <lineage>
        <taxon>Eukaryota</taxon>
        <taxon>Viridiplantae</taxon>
        <taxon>Streptophyta</taxon>
        <taxon>Embryophyta</taxon>
        <taxon>Tracheophyta</taxon>
        <taxon>Spermatophyta</taxon>
        <taxon>Magnoliopsida</taxon>
        <taxon>eudicotyledons</taxon>
        <taxon>Gunneridae</taxon>
        <taxon>Pentapetalae</taxon>
        <taxon>asterids</taxon>
        <taxon>campanulids</taxon>
        <taxon>Asterales</taxon>
        <taxon>Asteraceae</taxon>
        <taxon>Asteroideae</taxon>
        <taxon>Heliantheae alliance</taxon>
        <taxon>Millerieae</taxon>
        <taxon>Smallanthus</taxon>
    </lineage>
</organism>
<evidence type="ECO:0000313" key="1">
    <source>
        <dbReference type="EMBL" id="KAI3742837.1"/>
    </source>
</evidence>
<name>A0ACB9D8D6_9ASTR</name>
<keyword evidence="2" id="KW-1185">Reference proteome</keyword>
<gene>
    <name evidence="1" type="ORF">L1987_60533</name>
</gene>
<comment type="caution">
    <text evidence="1">The sequence shown here is derived from an EMBL/GenBank/DDBJ whole genome shotgun (WGS) entry which is preliminary data.</text>
</comment>